<evidence type="ECO:0000256" key="1">
    <source>
        <dbReference type="ARBA" id="ARBA00004141"/>
    </source>
</evidence>
<feature type="transmembrane region" description="Helical" evidence="6">
    <location>
        <begin position="603"/>
        <end position="620"/>
    </location>
</feature>
<feature type="transmembrane region" description="Helical" evidence="6">
    <location>
        <begin position="16"/>
        <end position="36"/>
    </location>
</feature>
<feature type="transmembrane region" description="Helical" evidence="6">
    <location>
        <begin position="572"/>
        <end position="591"/>
    </location>
</feature>
<evidence type="ECO:0000256" key="3">
    <source>
        <dbReference type="ARBA" id="ARBA00022692"/>
    </source>
</evidence>
<gene>
    <name evidence="8" type="ORF">H4O21_08360</name>
</gene>
<evidence type="ECO:0000256" key="4">
    <source>
        <dbReference type="ARBA" id="ARBA00022989"/>
    </source>
</evidence>
<dbReference type="PANTHER" id="PTHR23506">
    <property type="entry name" value="GH10249P"/>
    <property type="match status" value="1"/>
</dbReference>
<accession>A0A839INZ3</accession>
<dbReference type="GO" id="GO:0016020">
    <property type="term" value="C:membrane"/>
    <property type="evidence" value="ECO:0007669"/>
    <property type="project" value="UniProtKB-SubCell"/>
</dbReference>
<dbReference type="InterPro" id="IPR050930">
    <property type="entry name" value="MFS_Vesicular_Transporter"/>
</dbReference>
<dbReference type="PROSITE" id="PS50850">
    <property type="entry name" value="MFS"/>
    <property type="match status" value="1"/>
</dbReference>
<dbReference type="GO" id="GO:0022857">
    <property type="term" value="F:transmembrane transporter activity"/>
    <property type="evidence" value="ECO:0007669"/>
    <property type="project" value="InterPro"/>
</dbReference>
<feature type="transmembrane region" description="Helical" evidence="6">
    <location>
        <begin position="365"/>
        <end position="385"/>
    </location>
</feature>
<dbReference type="Pfam" id="PF07690">
    <property type="entry name" value="MFS_1"/>
    <property type="match status" value="1"/>
</dbReference>
<keyword evidence="4 6" id="KW-1133">Transmembrane helix</keyword>
<dbReference type="InterPro" id="IPR036259">
    <property type="entry name" value="MFS_trans_sf"/>
</dbReference>
<dbReference type="Gene3D" id="1.20.1250.20">
    <property type="entry name" value="MFS general substrate transporter like domains"/>
    <property type="match status" value="1"/>
</dbReference>
<feature type="transmembrane region" description="Helical" evidence="6">
    <location>
        <begin position="535"/>
        <end position="557"/>
    </location>
</feature>
<keyword evidence="9" id="KW-1185">Reference proteome</keyword>
<evidence type="ECO:0000256" key="6">
    <source>
        <dbReference type="SAM" id="Phobius"/>
    </source>
</evidence>
<proteinExistence type="predicted"/>
<dbReference type="RefSeq" id="WP_182808403.1">
    <property type="nucleotide sequence ID" value="NZ_JACJFM010000008.1"/>
</dbReference>
<feature type="transmembrane region" description="Helical" evidence="6">
    <location>
        <begin position="457"/>
        <end position="477"/>
    </location>
</feature>
<evidence type="ECO:0000256" key="2">
    <source>
        <dbReference type="ARBA" id="ARBA00022448"/>
    </source>
</evidence>
<reference evidence="8 9" key="1">
    <citation type="submission" date="2020-08" db="EMBL/GenBank/DDBJ databases">
        <title>Oceanospirillum sp. nov. isolated from marine sediment.</title>
        <authorList>
            <person name="Ji X."/>
        </authorList>
    </citation>
    <scope>NUCLEOTIDE SEQUENCE [LARGE SCALE GENOMIC DNA]</scope>
    <source>
        <strain evidence="8 9">D5</strain>
    </source>
</reference>
<feature type="transmembrane region" description="Helical" evidence="6">
    <location>
        <begin position="698"/>
        <end position="716"/>
    </location>
</feature>
<dbReference type="Proteomes" id="UP000565262">
    <property type="component" value="Unassembled WGS sequence"/>
</dbReference>
<dbReference type="InterPro" id="IPR011701">
    <property type="entry name" value="MFS"/>
</dbReference>
<protein>
    <submittedName>
        <fullName evidence="8">MFS transporter</fullName>
    </submittedName>
</protein>
<feature type="transmembrane region" description="Helical" evidence="6">
    <location>
        <begin position="483"/>
        <end position="505"/>
    </location>
</feature>
<comment type="caution">
    <text evidence="8">The sequence shown here is derived from an EMBL/GenBank/DDBJ whole genome shotgun (WGS) entry which is preliminary data.</text>
</comment>
<keyword evidence="5 6" id="KW-0472">Membrane</keyword>
<feature type="domain" description="Major facilitator superfamily (MFS) profile" evidence="7">
    <location>
        <begin position="325"/>
        <end position="719"/>
    </location>
</feature>
<dbReference type="InterPro" id="IPR020846">
    <property type="entry name" value="MFS_dom"/>
</dbReference>
<name>A0A839INZ3_9GAMM</name>
<evidence type="ECO:0000313" key="8">
    <source>
        <dbReference type="EMBL" id="MBB1486621.1"/>
    </source>
</evidence>
<dbReference type="PANTHER" id="PTHR23506:SF23">
    <property type="entry name" value="GH10249P"/>
    <property type="match status" value="1"/>
</dbReference>
<dbReference type="CDD" id="cd17325">
    <property type="entry name" value="MFS_MdtG_SLC18_like"/>
    <property type="match status" value="1"/>
</dbReference>
<keyword evidence="3 6" id="KW-0812">Transmembrane</keyword>
<feature type="transmembrane region" description="Helical" evidence="6">
    <location>
        <begin position="194"/>
        <end position="221"/>
    </location>
</feature>
<comment type="subcellular location">
    <subcellularLocation>
        <location evidence="1">Membrane</location>
        <topology evidence="1">Multi-pass membrane protein</topology>
    </subcellularLocation>
</comment>
<evidence type="ECO:0000259" key="7">
    <source>
        <dbReference type="PROSITE" id="PS50850"/>
    </source>
</evidence>
<feature type="transmembrane region" description="Helical" evidence="6">
    <location>
        <begin position="397"/>
        <end position="416"/>
    </location>
</feature>
<feature type="transmembrane region" description="Helical" evidence="6">
    <location>
        <begin position="674"/>
        <end position="692"/>
    </location>
</feature>
<dbReference type="SUPFAM" id="SSF103473">
    <property type="entry name" value="MFS general substrate transporter"/>
    <property type="match status" value="1"/>
</dbReference>
<evidence type="ECO:0000256" key="5">
    <source>
        <dbReference type="ARBA" id="ARBA00023136"/>
    </source>
</evidence>
<feature type="transmembrane region" description="Helical" evidence="6">
    <location>
        <begin position="626"/>
        <end position="653"/>
    </location>
</feature>
<sequence>MTDRADGLTGFINRRLLILTLISTILASVISAVYTLTEFNISLKPLLVQKASAVAEVVREDTTLAVDAGVPFHKIKGMDTYLSETVEKYPELTYLTITTDRGDIVYQGGNVPDFSFQAAMSLEQGSGTQNVLQASFLTRLLQGGMELTRLLPLGEASSIATENVWLPLEHDNQRYGAVHVGLDSGFIRTQLTDVFFDIAIVLVAVLLVSFEVVMVVVMFYVSGPVQKSEALLKRQASGDFSVNQNLAGSGSIGRYIRRLNEDSEQLQQRFRKTLAQIGEGQGGVVSSPEEIIKEDRPSTNPVRAQLRKLAERFSLLNVLKEQHGNIMDARIPLFVFAFAEELQKSFMPLFVAEFYEPNPWFSKDIVMGLPISVFMFVIAAATPFAGSWVDRWGNKRLFFWGLIPALAGYLGCAFASDVYDIIFWRGVTALGYAIITISCQGYIAAIVSSDNRAKGMAIFVGVLMTATMCGTALGGIIADRIGYQPVFLLSAILAAFAGILAWMMLSSDVDKANKKDAEKAGAGGGALTLFRNPQFAFIVLFCAIPAKIILTGFLYYMVPLYLVSLDASQSEIGRIMMVYSLVIIPLSPLASRFADYSGQMKQLVVLGTILSGVILISLYGEDSIGRMLLAVALMGVAHSILKAPLIAAAMEAAEATPEVGRTTALGLLRTSERIGSVLGPVMVASLLVVYSFAEAMAIIGTGIVITGIVMGIYMHLSARKQEITS</sequence>
<organism evidence="8 9">
    <name type="scientific">Oceanospirillum sediminis</name>
    <dbReference type="NCBI Taxonomy" id="2760088"/>
    <lineage>
        <taxon>Bacteria</taxon>
        <taxon>Pseudomonadati</taxon>
        <taxon>Pseudomonadota</taxon>
        <taxon>Gammaproteobacteria</taxon>
        <taxon>Oceanospirillales</taxon>
        <taxon>Oceanospirillaceae</taxon>
        <taxon>Oceanospirillum</taxon>
    </lineage>
</organism>
<evidence type="ECO:0000313" key="9">
    <source>
        <dbReference type="Proteomes" id="UP000565262"/>
    </source>
</evidence>
<dbReference type="AlphaFoldDB" id="A0A839INZ3"/>
<feature type="transmembrane region" description="Helical" evidence="6">
    <location>
        <begin position="422"/>
        <end position="445"/>
    </location>
</feature>
<keyword evidence="2" id="KW-0813">Transport</keyword>
<dbReference type="EMBL" id="JACJFM010000008">
    <property type="protein sequence ID" value="MBB1486621.1"/>
    <property type="molecule type" value="Genomic_DNA"/>
</dbReference>